<dbReference type="InterPro" id="IPR018252">
    <property type="entry name" value="Annexin_repeat_CS"/>
</dbReference>
<dbReference type="GO" id="GO:0005576">
    <property type="term" value="C:extracellular region"/>
    <property type="evidence" value="ECO:0007669"/>
    <property type="project" value="UniProtKB-SubCell"/>
</dbReference>
<evidence type="ECO:0000256" key="6">
    <source>
        <dbReference type="ARBA" id="ARBA00022737"/>
    </source>
</evidence>
<dbReference type="Proteomes" id="UP001519460">
    <property type="component" value="Unassembled WGS sequence"/>
</dbReference>
<evidence type="ECO:0000256" key="7">
    <source>
        <dbReference type="ARBA" id="ARBA00022837"/>
    </source>
</evidence>
<dbReference type="FunFam" id="1.10.220.10:FF:000002">
    <property type="entry name" value="Annexin"/>
    <property type="match status" value="1"/>
</dbReference>
<comment type="subcellular location">
    <subcellularLocation>
        <location evidence="1">Host cell</location>
    </subcellularLocation>
    <subcellularLocation>
        <location evidence="2">Secreted</location>
        <location evidence="2">Extracellular exosome</location>
    </subcellularLocation>
    <subcellularLocation>
        <location evidence="11">Tegument</location>
    </subcellularLocation>
</comment>
<dbReference type="Pfam" id="PF00191">
    <property type="entry name" value="Annexin"/>
    <property type="match status" value="3"/>
</dbReference>
<evidence type="ECO:0000256" key="12">
    <source>
        <dbReference type="ARBA" id="ARBA00077076"/>
    </source>
</evidence>
<dbReference type="GO" id="GO:0046872">
    <property type="term" value="F:metal ion binding"/>
    <property type="evidence" value="ECO:0007669"/>
    <property type="project" value="UniProtKB-KW"/>
</dbReference>
<keyword evidence="15" id="KW-1185">Reference proteome</keyword>
<gene>
    <name evidence="14" type="ORF">BaRGS_00007556</name>
</gene>
<reference evidence="14 15" key="1">
    <citation type="journal article" date="2023" name="Sci. Data">
        <title>Genome assembly of the Korean intertidal mud-creeper Batillaria attramentaria.</title>
        <authorList>
            <person name="Patra A.K."/>
            <person name="Ho P.T."/>
            <person name="Jun S."/>
            <person name="Lee S.J."/>
            <person name="Kim Y."/>
            <person name="Won Y.J."/>
        </authorList>
    </citation>
    <scope>NUCLEOTIDE SEQUENCE [LARGE SCALE GENOMIC DNA]</scope>
    <source>
        <strain evidence="14">Wonlab-2016</strain>
    </source>
</reference>
<comment type="subunit">
    <text evidence="4">Homodimer.</text>
</comment>
<dbReference type="PROSITE" id="PS51897">
    <property type="entry name" value="ANNEXIN_2"/>
    <property type="match status" value="3"/>
</dbReference>
<comment type="function">
    <text evidence="10">Involved in reproduction of the worm. Involved in host-parasite interaction. Delivered into the host cell by means of parasite exosomes. Binds to acidic phospholipid membranes in a calcium-dependent manner in vitro. Causes aggregation of liposomes in the presence of calcium, but not in its absence. Likely to promote membrane fusion. May provide structural integrity within the tegument.</text>
</comment>
<evidence type="ECO:0000313" key="15">
    <source>
        <dbReference type="Proteomes" id="UP001519460"/>
    </source>
</evidence>
<evidence type="ECO:0000313" key="14">
    <source>
        <dbReference type="EMBL" id="KAK7501071.1"/>
    </source>
</evidence>
<keyword evidence="9 13" id="KW-0111">Calcium/phospholipid-binding</keyword>
<evidence type="ECO:0000256" key="8">
    <source>
        <dbReference type="ARBA" id="ARBA00023216"/>
    </source>
</evidence>
<dbReference type="AlphaFoldDB" id="A0ABD0LNQ1"/>
<protein>
    <recommendedName>
        <fullName evidence="12 13">Annexin</fullName>
    </recommendedName>
</protein>
<evidence type="ECO:0000256" key="2">
    <source>
        <dbReference type="ARBA" id="ARBA00004550"/>
    </source>
</evidence>
<dbReference type="InterPro" id="IPR001464">
    <property type="entry name" value="Annexin"/>
</dbReference>
<comment type="caution">
    <text evidence="14">The sequence shown here is derived from an EMBL/GenBank/DDBJ whole genome shotgun (WGS) entry which is preliminary data.</text>
</comment>
<evidence type="ECO:0000256" key="3">
    <source>
        <dbReference type="ARBA" id="ARBA00007831"/>
    </source>
</evidence>
<evidence type="ECO:0000256" key="1">
    <source>
        <dbReference type="ARBA" id="ARBA00004340"/>
    </source>
</evidence>
<dbReference type="FunFam" id="1.10.220.10:FF:000005">
    <property type="entry name" value="Annexin"/>
    <property type="match status" value="1"/>
</dbReference>
<dbReference type="PANTHER" id="PTHR10502:SF102">
    <property type="entry name" value="ANNEXIN B11"/>
    <property type="match status" value="1"/>
</dbReference>
<organism evidence="14 15">
    <name type="scientific">Batillaria attramentaria</name>
    <dbReference type="NCBI Taxonomy" id="370345"/>
    <lineage>
        <taxon>Eukaryota</taxon>
        <taxon>Metazoa</taxon>
        <taxon>Spiralia</taxon>
        <taxon>Lophotrochozoa</taxon>
        <taxon>Mollusca</taxon>
        <taxon>Gastropoda</taxon>
        <taxon>Caenogastropoda</taxon>
        <taxon>Sorbeoconcha</taxon>
        <taxon>Cerithioidea</taxon>
        <taxon>Batillariidae</taxon>
        <taxon>Batillaria</taxon>
    </lineage>
</organism>
<dbReference type="PRINTS" id="PR00196">
    <property type="entry name" value="ANNEXIN"/>
</dbReference>
<dbReference type="PROSITE" id="PS00223">
    <property type="entry name" value="ANNEXIN_1"/>
    <property type="match status" value="1"/>
</dbReference>
<dbReference type="EMBL" id="JACVVK020000033">
    <property type="protein sequence ID" value="KAK7501071.1"/>
    <property type="molecule type" value="Genomic_DNA"/>
</dbReference>
<proteinExistence type="inferred from homology"/>
<accession>A0ABD0LNQ1</accession>
<comment type="similarity">
    <text evidence="3 13">Belongs to the annexin family.</text>
</comment>
<evidence type="ECO:0000256" key="9">
    <source>
        <dbReference type="ARBA" id="ARBA00023302"/>
    </source>
</evidence>
<evidence type="ECO:0000256" key="4">
    <source>
        <dbReference type="ARBA" id="ARBA00011738"/>
    </source>
</evidence>
<dbReference type="GO" id="GO:0043657">
    <property type="term" value="C:host cell"/>
    <property type="evidence" value="ECO:0007669"/>
    <property type="project" value="UniProtKB-SubCell"/>
</dbReference>
<dbReference type="GO" id="GO:0005544">
    <property type="term" value="F:calcium-dependent phospholipid binding"/>
    <property type="evidence" value="ECO:0007669"/>
    <property type="project" value="UniProtKB-KW"/>
</dbReference>
<keyword evidence="7 13" id="KW-0106">Calcium</keyword>
<dbReference type="FunFam" id="1.10.220.10:FF:000001">
    <property type="entry name" value="Annexin"/>
    <property type="match status" value="1"/>
</dbReference>
<dbReference type="PANTHER" id="PTHR10502">
    <property type="entry name" value="ANNEXIN"/>
    <property type="match status" value="1"/>
</dbReference>
<keyword evidence="5" id="KW-0479">Metal-binding</keyword>
<evidence type="ECO:0000256" key="5">
    <source>
        <dbReference type="ARBA" id="ARBA00022723"/>
    </source>
</evidence>
<sequence length="345" mass="39461">MYHTTGTCFVQGQACVKGTEADQFKPEEAAQQLRAAMKGLGTDEWRIIRVLTDHTNQQRQVIKDTYKTSFGRDLIDDLKDDLGGNFLRLCVYLMLPEREFDARCLHYAIHNHQCDTLIDILATRTNSRIHGIRQIYEAVTVPGYTAPLVDLYQRDLDRDLDEYLLDVVGDFRRVLTGLAQGGRSEERTVDQAEVDKDVEELFKAGVGRLGTDEDVFTRILVTRSVPHLRDVFDAYHEKHQQQIEAAIEQEMSGNAKAAFLAIVRCVRDPLTHFATCFHETFKGPGTDDERLMQLIVSHSEVDLQDIADKYEGLFSRKLKQDIRGETSGDYRKLLMKIMDQAEEEE</sequence>
<dbReference type="SMART" id="SM00335">
    <property type="entry name" value="ANX"/>
    <property type="match status" value="4"/>
</dbReference>
<evidence type="ECO:0000256" key="10">
    <source>
        <dbReference type="ARBA" id="ARBA00059330"/>
    </source>
</evidence>
<dbReference type="Gene3D" id="1.10.220.10">
    <property type="entry name" value="Annexin"/>
    <property type="match status" value="4"/>
</dbReference>
<dbReference type="SUPFAM" id="SSF47874">
    <property type="entry name" value="Annexin"/>
    <property type="match status" value="1"/>
</dbReference>
<name>A0ABD0LNQ1_9CAEN</name>
<evidence type="ECO:0000256" key="11">
    <source>
        <dbReference type="ARBA" id="ARBA00060393"/>
    </source>
</evidence>
<comment type="domain">
    <text evidence="13">A pair of annexin repeats may form one binding site for calcium and phospholipid.</text>
</comment>
<dbReference type="InterPro" id="IPR018502">
    <property type="entry name" value="Annexin_repeat"/>
</dbReference>
<keyword evidence="6 13" id="KW-0677">Repeat</keyword>
<evidence type="ECO:0000256" key="13">
    <source>
        <dbReference type="RuleBase" id="RU003540"/>
    </source>
</evidence>
<keyword evidence="8 13" id="KW-0041">Annexin</keyword>
<dbReference type="InterPro" id="IPR037104">
    <property type="entry name" value="Annexin_sf"/>
</dbReference>